<reference evidence="2" key="1">
    <citation type="submission" date="2020-04" db="EMBL/GenBank/DDBJ databases">
        <title>Deep metagenomics examines the oral microbiome during advanced dental caries in children, revealing novel taxa and co-occurrences with host molecules.</title>
        <authorList>
            <person name="Baker J.L."/>
            <person name="Morton J.T."/>
            <person name="Dinis M."/>
            <person name="Alvarez R."/>
            <person name="Tran N.C."/>
            <person name="Knight R."/>
            <person name="Edlund A."/>
        </authorList>
    </citation>
    <scope>NUCLEOTIDE SEQUENCE</scope>
    <source>
        <strain evidence="2">JCVI_44_bin.5</strain>
    </source>
</reference>
<sequence length="80" mass="9340">MKIKVNWKMFLVFFIIIGGLYYITKNVWIASAIMAILLLIDGFLREYELRKKGKKQAEEILKSLQEDNNKDDSDAEEGIK</sequence>
<keyword evidence="1" id="KW-0472">Membrane</keyword>
<protein>
    <submittedName>
        <fullName evidence="2">Uncharacterized protein</fullName>
    </submittedName>
</protein>
<dbReference type="Proteomes" id="UP000771736">
    <property type="component" value="Unassembled WGS sequence"/>
</dbReference>
<evidence type="ECO:0000256" key="1">
    <source>
        <dbReference type="SAM" id="Phobius"/>
    </source>
</evidence>
<dbReference type="RefSeq" id="WP_273159467.1">
    <property type="nucleotide sequence ID" value="NZ_CAJPLR010000102.1"/>
</dbReference>
<dbReference type="EMBL" id="JABZSJ010000024">
    <property type="protein sequence ID" value="MBF1384319.1"/>
    <property type="molecule type" value="Genomic_DNA"/>
</dbReference>
<evidence type="ECO:0000313" key="2">
    <source>
        <dbReference type="EMBL" id="MBF1384319.1"/>
    </source>
</evidence>
<organism evidence="2 3">
    <name type="scientific">Prevotella aurantiaca</name>
    <dbReference type="NCBI Taxonomy" id="596085"/>
    <lineage>
        <taxon>Bacteria</taxon>
        <taxon>Pseudomonadati</taxon>
        <taxon>Bacteroidota</taxon>
        <taxon>Bacteroidia</taxon>
        <taxon>Bacteroidales</taxon>
        <taxon>Prevotellaceae</taxon>
        <taxon>Prevotella</taxon>
    </lineage>
</organism>
<proteinExistence type="predicted"/>
<comment type="caution">
    <text evidence="2">The sequence shown here is derived from an EMBL/GenBank/DDBJ whole genome shotgun (WGS) entry which is preliminary data.</text>
</comment>
<keyword evidence="1" id="KW-0812">Transmembrane</keyword>
<feature type="transmembrane region" description="Helical" evidence="1">
    <location>
        <begin position="29"/>
        <end position="47"/>
    </location>
</feature>
<evidence type="ECO:0000313" key="3">
    <source>
        <dbReference type="Proteomes" id="UP000771736"/>
    </source>
</evidence>
<feature type="transmembrane region" description="Helical" evidence="1">
    <location>
        <begin position="7"/>
        <end position="23"/>
    </location>
</feature>
<dbReference type="AlphaFoldDB" id="A0A930HM24"/>
<name>A0A930HM24_9BACT</name>
<gene>
    <name evidence="2" type="ORF">HXN26_05625</name>
</gene>
<accession>A0A930HM24</accession>
<keyword evidence="1" id="KW-1133">Transmembrane helix</keyword>